<feature type="compositionally biased region" description="Acidic residues" evidence="1">
    <location>
        <begin position="307"/>
        <end position="326"/>
    </location>
</feature>
<feature type="region of interest" description="Disordered" evidence="1">
    <location>
        <begin position="289"/>
        <end position="332"/>
    </location>
</feature>
<organism evidence="2 3">
    <name type="scientific">Theileria orientalis</name>
    <dbReference type="NCBI Taxonomy" id="68886"/>
    <lineage>
        <taxon>Eukaryota</taxon>
        <taxon>Sar</taxon>
        <taxon>Alveolata</taxon>
        <taxon>Apicomplexa</taxon>
        <taxon>Aconoidasida</taxon>
        <taxon>Piroplasmida</taxon>
        <taxon>Theileriidae</taxon>
        <taxon>Theileria</taxon>
    </lineage>
</organism>
<proteinExistence type="predicted"/>
<accession>A0A976QU52</accession>
<name>A0A976QU52_THEOR</name>
<dbReference type="Proteomes" id="UP000244811">
    <property type="component" value="Chromosome 3"/>
</dbReference>
<dbReference type="EMBL" id="CP056070">
    <property type="protein sequence ID" value="UKK01416.2"/>
    <property type="molecule type" value="Genomic_DNA"/>
</dbReference>
<evidence type="ECO:0000256" key="1">
    <source>
        <dbReference type="SAM" id="MobiDB-lite"/>
    </source>
</evidence>
<sequence length="544" mass="63202">MGLAYLFQTDASFTVWTNQGEREYFQFSGGCSPYIGIPWSWMNVRDIFLCIDICLLGYIARNLVESSGPVGGQESHDFGEKESQSDGEHQLIAIDINDKFNTEEINYRHDPINDSHTFTPTHRFVIGLVTKGDRILWDSSDYGYEYGTKVFVGYNDRRERVFRIYFPGPVPMPTQPFVKLSRPKPGPVQTYLPPPTAESDTERDYNKYLIAVNIKYRASSPHITYERDEVNNLDVFTAHEPYRFVLVMSGVHRLWRYKYGAIPNKAIVFKNETGESFLRLEIPRVSAQPPIPQVEPKLDPGFKPQESLEEETDDETEAEDVPEEEVEKPKSIDPVTFKELDKRRKIDLDIKKEESSPEYWYSNNGTTHVYSATNNFLFEAVKIGDFRVWAARDKSDYANKVEYNNYDLFGMKDLAISLFVGGKRKFIKYKSEPWTEIDLTKFNLVTINIKSTFNTYGYFNKCDGNNRTFSAKQGFLFDRVIRWTGPNRRIQTIWEARDPSEYAKAVVIDGAQPHQNTNNILIHFPNKKKKHLVRINRSWVQRNY</sequence>
<evidence type="ECO:0000313" key="2">
    <source>
        <dbReference type="EMBL" id="UKK01416.2"/>
    </source>
</evidence>
<reference evidence="2" key="1">
    <citation type="submission" date="2022-07" db="EMBL/GenBank/DDBJ databases">
        <title>Evaluation of T. orientalis genome assembly methods using nanopore sequencing and analysis of variation between genomes.</title>
        <authorList>
            <person name="Yam J."/>
            <person name="Micallef M.L."/>
            <person name="Liu M."/>
            <person name="Djordjevic S.P."/>
            <person name="Bogema D.R."/>
            <person name="Jenkins C."/>
        </authorList>
    </citation>
    <scope>NUCLEOTIDE SEQUENCE</scope>
    <source>
        <strain evidence="2">Goon Nure</strain>
    </source>
</reference>
<evidence type="ECO:0000313" key="3">
    <source>
        <dbReference type="Proteomes" id="UP000244811"/>
    </source>
</evidence>
<dbReference type="AlphaFoldDB" id="A0A976QU52"/>
<protein>
    <submittedName>
        <fullName evidence="2">Uncharacterized protein</fullName>
    </submittedName>
</protein>
<gene>
    <name evidence="2" type="ORF">MACK_002230</name>
</gene>